<feature type="domain" description="Serine aminopeptidase S33" evidence="1">
    <location>
        <begin position="204"/>
        <end position="282"/>
    </location>
</feature>
<dbReference type="Gene3D" id="3.40.50.1820">
    <property type="entry name" value="alpha/beta hydrolase"/>
    <property type="match status" value="1"/>
</dbReference>
<dbReference type="EMBL" id="JAUEPT010000022">
    <property type="protein sequence ID" value="KAK0443496.1"/>
    <property type="molecule type" value="Genomic_DNA"/>
</dbReference>
<dbReference type="GO" id="GO:0016020">
    <property type="term" value="C:membrane"/>
    <property type="evidence" value="ECO:0007669"/>
    <property type="project" value="TreeGrafter"/>
</dbReference>
<organism evidence="2 3">
    <name type="scientific">Armillaria borealis</name>
    <dbReference type="NCBI Taxonomy" id="47425"/>
    <lineage>
        <taxon>Eukaryota</taxon>
        <taxon>Fungi</taxon>
        <taxon>Dikarya</taxon>
        <taxon>Basidiomycota</taxon>
        <taxon>Agaricomycotina</taxon>
        <taxon>Agaricomycetes</taxon>
        <taxon>Agaricomycetidae</taxon>
        <taxon>Agaricales</taxon>
        <taxon>Marasmiineae</taxon>
        <taxon>Physalacriaceae</taxon>
        <taxon>Armillaria</taxon>
    </lineage>
</organism>
<name>A0AA39JIP1_9AGAR</name>
<dbReference type="AlphaFoldDB" id="A0AA39JIP1"/>
<proteinExistence type="predicted"/>
<dbReference type="PANTHER" id="PTHR12277:SF81">
    <property type="entry name" value="PROTEIN ABHD13"/>
    <property type="match status" value="1"/>
</dbReference>
<dbReference type="InterPro" id="IPR029058">
    <property type="entry name" value="AB_hydrolase_fold"/>
</dbReference>
<evidence type="ECO:0000313" key="2">
    <source>
        <dbReference type="EMBL" id="KAK0443496.1"/>
    </source>
</evidence>
<reference evidence="2" key="1">
    <citation type="submission" date="2023-06" db="EMBL/GenBank/DDBJ databases">
        <authorList>
            <consortium name="Lawrence Berkeley National Laboratory"/>
            <person name="Ahrendt S."/>
            <person name="Sahu N."/>
            <person name="Indic B."/>
            <person name="Wong-Bajracharya J."/>
            <person name="Merenyi Z."/>
            <person name="Ke H.-M."/>
            <person name="Monk M."/>
            <person name="Kocsube S."/>
            <person name="Drula E."/>
            <person name="Lipzen A."/>
            <person name="Balint B."/>
            <person name="Henrissat B."/>
            <person name="Andreopoulos B."/>
            <person name="Martin F.M."/>
            <person name="Harder C.B."/>
            <person name="Rigling D."/>
            <person name="Ford K.L."/>
            <person name="Foster G.D."/>
            <person name="Pangilinan J."/>
            <person name="Papanicolaou A."/>
            <person name="Barry K."/>
            <person name="LaButti K."/>
            <person name="Viragh M."/>
            <person name="Koriabine M."/>
            <person name="Yan M."/>
            <person name="Riley R."/>
            <person name="Champramary S."/>
            <person name="Plett K.L."/>
            <person name="Tsai I.J."/>
            <person name="Slot J."/>
            <person name="Sipos G."/>
            <person name="Plett J."/>
            <person name="Nagy L.G."/>
            <person name="Grigoriev I.V."/>
        </authorList>
    </citation>
    <scope>NUCLEOTIDE SEQUENCE</scope>
    <source>
        <strain evidence="2">FPL87.14</strain>
    </source>
</reference>
<evidence type="ECO:0000259" key="1">
    <source>
        <dbReference type="Pfam" id="PF12146"/>
    </source>
</evidence>
<dbReference type="Pfam" id="PF12146">
    <property type="entry name" value="Hydrolase_4"/>
    <property type="match status" value="1"/>
</dbReference>
<sequence length="372" mass="41354">MSGFLPSAETFAKGAFATVATVTATAAALLYYGQNYLIYPSAYISLGPEADIVESPSSFGLHYEDVELKTSDGVTLRCYLLPQKKELPRPTRFSTIPITPLNYSDRETDVEELMTRRPTVIMFHGNGGNLGHRIPLGMMFQLLVRCNVLMVSYRGCVLMLSCLQSYELSFILPVGTENPMAHPQRKVRLPSFHSLTRPYDPASGFQQDAQAALDYLKSDPRFSKTRIFVYGQSIGGAVAIDLVSRNPSKIFALILENTFTSLPALVPHVLPILGPFTFLCHQKWNSASKIPLIPARTPVLLLSGSADTLVPPEHMRELRELMRKRGEDEVSRWEEFAGGQHNDTSGQRGYWHAVDDFVTSLILASEKEKAPL</sequence>
<evidence type="ECO:0000313" key="3">
    <source>
        <dbReference type="Proteomes" id="UP001175226"/>
    </source>
</evidence>
<accession>A0AA39JIP1</accession>
<dbReference type="SUPFAM" id="SSF53474">
    <property type="entry name" value="alpha/beta-Hydrolases"/>
    <property type="match status" value="1"/>
</dbReference>
<protein>
    <submittedName>
        <fullName evidence="2">Alpha/Beta hydrolase protein</fullName>
    </submittedName>
</protein>
<dbReference type="PANTHER" id="PTHR12277">
    <property type="entry name" value="ALPHA/BETA HYDROLASE DOMAIN-CONTAINING PROTEIN"/>
    <property type="match status" value="1"/>
</dbReference>
<dbReference type="InterPro" id="IPR022742">
    <property type="entry name" value="Hydrolase_4"/>
</dbReference>
<keyword evidence="3" id="KW-1185">Reference proteome</keyword>
<comment type="caution">
    <text evidence="2">The sequence shown here is derived from an EMBL/GenBank/DDBJ whole genome shotgun (WGS) entry which is preliminary data.</text>
</comment>
<dbReference type="GO" id="GO:0008474">
    <property type="term" value="F:palmitoyl-(protein) hydrolase activity"/>
    <property type="evidence" value="ECO:0007669"/>
    <property type="project" value="TreeGrafter"/>
</dbReference>
<gene>
    <name evidence="2" type="ORF">EV421DRAFT_1804071</name>
</gene>
<keyword evidence="2" id="KW-0378">Hydrolase</keyword>
<dbReference type="Proteomes" id="UP001175226">
    <property type="component" value="Unassembled WGS sequence"/>
</dbReference>